<reference evidence="7" key="3">
    <citation type="submission" date="2023-05" db="EMBL/GenBank/DDBJ databases">
        <authorList>
            <person name="Smith C.H."/>
        </authorList>
    </citation>
    <scope>NUCLEOTIDE SEQUENCE</scope>
    <source>
        <strain evidence="7">CHS0354</strain>
        <tissue evidence="7">Mantle</tissue>
    </source>
</reference>
<organism evidence="7 8">
    <name type="scientific">Potamilus streckersoni</name>
    <dbReference type="NCBI Taxonomy" id="2493646"/>
    <lineage>
        <taxon>Eukaryota</taxon>
        <taxon>Metazoa</taxon>
        <taxon>Spiralia</taxon>
        <taxon>Lophotrochozoa</taxon>
        <taxon>Mollusca</taxon>
        <taxon>Bivalvia</taxon>
        <taxon>Autobranchia</taxon>
        <taxon>Heteroconchia</taxon>
        <taxon>Palaeoheterodonta</taxon>
        <taxon>Unionida</taxon>
        <taxon>Unionoidea</taxon>
        <taxon>Unionidae</taxon>
        <taxon>Ambleminae</taxon>
        <taxon>Lampsilini</taxon>
        <taxon>Potamilus</taxon>
    </lineage>
</organism>
<feature type="compositionally biased region" description="Polar residues" evidence="6">
    <location>
        <begin position="488"/>
        <end position="497"/>
    </location>
</feature>
<keyword evidence="4" id="KW-0472">Membrane</keyword>
<evidence type="ECO:0000256" key="4">
    <source>
        <dbReference type="ARBA" id="ARBA00023136"/>
    </source>
</evidence>
<evidence type="ECO:0000256" key="5">
    <source>
        <dbReference type="ARBA" id="ARBA00023143"/>
    </source>
</evidence>
<evidence type="ECO:0000256" key="2">
    <source>
        <dbReference type="ARBA" id="ARBA00004370"/>
    </source>
</evidence>
<accession>A0AAE0T5S9</accession>
<keyword evidence="5" id="KW-0975">Bacterial flagellum</keyword>
<evidence type="ECO:0000313" key="7">
    <source>
        <dbReference type="EMBL" id="KAK3604023.1"/>
    </source>
</evidence>
<keyword evidence="3" id="KW-0732">Signal</keyword>
<feature type="region of interest" description="Disordered" evidence="6">
    <location>
        <begin position="471"/>
        <end position="512"/>
    </location>
</feature>
<comment type="subcellular location">
    <subcellularLocation>
        <location evidence="1">Bacterial flagellum</location>
    </subcellularLocation>
    <subcellularLocation>
        <location evidence="2">Membrane</location>
    </subcellularLocation>
</comment>
<dbReference type="Pfam" id="PF02107">
    <property type="entry name" value="FlgH"/>
    <property type="match status" value="1"/>
</dbReference>
<gene>
    <name evidence="7" type="ORF">CHS0354_026824</name>
</gene>
<sequence length="512" mass="55696">MSARKVLCQDTFYTLQDIATVSSGNSEITEKLNRIQFGVAPPPGQSYKITDAAIRSRLTPYIKSYEVKINVPENALISRNSIKISKDQIEGLLMSALQNSGRPGAYKAVSNVADIYLPAGSLSYKVEEIGMVKNSPVVSYRIDFMIDNRKEKSSSYTLQAGGASPDSSAFISGLPENQETLIPASALVPSTDNGQSGGNSLAAAQPIKPAVKNPDAGYDNYGEVIKRGHPVELVFSDKVPAILTTVACVPGPVNFQEQVYTPPTPVVTTVEQTKKTTVEPAPAEDPLYPEYNDPYGLFRNRRDVPTTMNKYEGSLWRGDSSFGNFIRDGRAQNPGDLLLVTDIQKLVTQFDEKPVAKDTTGDDVFLVGEADRLKVHKGINEMTVKVAAVNRSGLLAVYGERTEYKDSNNTRYRTILTGYIRPQDIADNNSINASKLQSFAFRTDRKIKITNELRQKIITDLEKISAVNNTTTQQATPSAQTLQTSTAPASTPGTNQAVPADPAAPADEEALF</sequence>
<protein>
    <submittedName>
        <fullName evidence="7">Uncharacterized protein</fullName>
    </submittedName>
</protein>
<evidence type="ECO:0000256" key="3">
    <source>
        <dbReference type="ARBA" id="ARBA00022729"/>
    </source>
</evidence>
<dbReference type="InterPro" id="IPR000527">
    <property type="entry name" value="Flag_Lring"/>
</dbReference>
<name>A0AAE0T5S9_9BIVA</name>
<reference evidence="7" key="2">
    <citation type="journal article" date="2021" name="Genome Biol. Evol.">
        <title>Developing a high-quality reference genome for a parasitic bivalve with doubly uniparental inheritance (Bivalvia: Unionida).</title>
        <authorList>
            <person name="Smith C.H."/>
        </authorList>
    </citation>
    <scope>NUCLEOTIDE SEQUENCE</scope>
    <source>
        <strain evidence="7">CHS0354</strain>
        <tissue evidence="7">Mantle</tissue>
    </source>
</reference>
<keyword evidence="8" id="KW-1185">Reference proteome</keyword>
<proteinExistence type="predicted"/>
<dbReference type="EMBL" id="JAEAOA010001598">
    <property type="protein sequence ID" value="KAK3604023.1"/>
    <property type="molecule type" value="Genomic_DNA"/>
</dbReference>
<evidence type="ECO:0000256" key="6">
    <source>
        <dbReference type="SAM" id="MobiDB-lite"/>
    </source>
</evidence>
<evidence type="ECO:0000313" key="8">
    <source>
        <dbReference type="Proteomes" id="UP001195483"/>
    </source>
</evidence>
<feature type="region of interest" description="Disordered" evidence="6">
    <location>
        <begin position="271"/>
        <end position="290"/>
    </location>
</feature>
<feature type="compositionally biased region" description="Low complexity" evidence="6">
    <location>
        <begin position="471"/>
        <end position="487"/>
    </location>
</feature>
<dbReference type="AlphaFoldDB" id="A0AAE0T5S9"/>
<reference evidence="7" key="1">
    <citation type="journal article" date="2021" name="Genome Biol. Evol.">
        <title>A High-Quality Reference Genome for a Parasitic Bivalve with Doubly Uniparental Inheritance (Bivalvia: Unionida).</title>
        <authorList>
            <person name="Smith C.H."/>
        </authorList>
    </citation>
    <scope>NUCLEOTIDE SEQUENCE</scope>
    <source>
        <strain evidence="7">CHS0354</strain>
    </source>
</reference>
<dbReference type="Proteomes" id="UP001195483">
    <property type="component" value="Unassembled WGS sequence"/>
</dbReference>
<evidence type="ECO:0000256" key="1">
    <source>
        <dbReference type="ARBA" id="ARBA00004365"/>
    </source>
</evidence>
<comment type="caution">
    <text evidence="7">The sequence shown here is derived from an EMBL/GenBank/DDBJ whole genome shotgun (WGS) entry which is preliminary data.</text>
</comment>